<comment type="caution">
    <text evidence="1">The sequence shown here is derived from an EMBL/GenBank/DDBJ whole genome shotgun (WGS) entry which is preliminary data.</text>
</comment>
<organism evidence="1 2">
    <name type="scientific">Cladophialophora psammophila CBS 110553</name>
    <dbReference type="NCBI Taxonomy" id="1182543"/>
    <lineage>
        <taxon>Eukaryota</taxon>
        <taxon>Fungi</taxon>
        <taxon>Dikarya</taxon>
        <taxon>Ascomycota</taxon>
        <taxon>Pezizomycotina</taxon>
        <taxon>Eurotiomycetes</taxon>
        <taxon>Chaetothyriomycetidae</taxon>
        <taxon>Chaetothyriales</taxon>
        <taxon>Herpotrichiellaceae</taxon>
        <taxon>Cladophialophora</taxon>
    </lineage>
</organism>
<sequence length="266" mass="30967">MSESAVAETSYFHTLNARPYFFPTESRDKRLQDVIPRLTELPAEIRWHVFAHAFSGNRVAVTAKSGCYCFSDATGPYRADHQWLLKSAPPGQVRSEAQRVFIQMAMWELHCQQALHSFVLRMKALHGLEEVRHVRLNVSELESTWVLHLDKFPNLRTATFSPNPKTWTINIPQHAGSDQLSDANVMLKVWHVLESRDGYGPVREAFQKKTRGYRIHFVFPIRFHLPEKSQNGSPRWQLRVWRADLDRGTIERDWREVHLVQEATLD</sequence>
<name>W9WSB6_9EURO</name>
<reference evidence="1 2" key="1">
    <citation type="submission" date="2013-03" db="EMBL/GenBank/DDBJ databases">
        <title>The Genome Sequence of Cladophialophora psammophila CBS 110553.</title>
        <authorList>
            <consortium name="The Broad Institute Genomics Platform"/>
            <person name="Cuomo C."/>
            <person name="de Hoog S."/>
            <person name="Gorbushina A."/>
            <person name="Walker B."/>
            <person name="Young S.K."/>
            <person name="Zeng Q."/>
            <person name="Gargeya S."/>
            <person name="Fitzgerald M."/>
            <person name="Haas B."/>
            <person name="Abouelleil A."/>
            <person name="Allen A.W."/>
            <person name="Alvarado L."/>
            <person name="Arachchi H.M."/>
            <person name="Berlin A.M."/>
            <person name="Chapman S.B."/>
            <person name="Gainer-Dewar J."/>
            <person name="Goldberg J."/>
            <person name="Griggs A."/>
            <person name="Gujja S."/>
            <person name="Hansen M."/>
            <person name="Howarth C."/>
            <person name="Imamovic A."/>
            <person name="Ireland A."/>
            <person name="Larimer J."/>
            <person name="McCowan C."/>
            <person name="Murphy C."/>
            <person name="Pearson M."/>
            <person name="Poon T.W."/>
            <person name="Priest M."/>
            <person name="Roberts A."/>
            <person name="Saif S."/>
            <person name="Shea T."/>
            <person name="Sisk P."/>
            <person name="Sykes S."/>
            <person name="Wortman J."/>
            <person name="Nusbaum C."/>
            <person name="Birren B."/>
        </authorList>
    </citation>
    <scope>NUCLEOTIDE SEQUENCE [LARGE SCALE GENOMIC DNA]</scope>
    <source>
        <strain evidence="1 2">CBS 110553</strain>
    </source>
</reference>
<evidence type="ECO:0000313" key="2">
    <source>
        <dbReference type="Proteomes" id="UP000019471"/>
    </source>
</evidence>
<dbReference type="GeneID" id="19193918"/>
<dbReference type="OrthoDB" id="4106306at2759"/>
<proteinExistence type="predicted"/>
<dbReference type="HOGENOM" id="CLU_1045870_0_0_1"/>
<keyword evidence="2" id="KW-1185">Reference proteome</keyword>
<dbReference type="RefSeq" id="XP_007747991.1">
    <property type="nucleotide sequence ID" value="XM_007749801.1"/>
</dbReference>
<dbReference type="AlphaFoldDB" id="W9WSB6"/>
<evidence type="ECO:0000313" key="1">
    <source>
        <dbReference type="EMBL" id="EXJ67875.1"/>
    </source>
</evidence>
<dbReference type="EMBL" id="AMGX01000015">
    <property type="protein sequence ID" value="EXJ67875.1"/>
    <property type="molecule type" value="Genomic_DNA"/>
</dbReference>
<accession>W9WSB6</accession>
<gene>
    <name evidence="1" type="ORF">A1O5_09222</name>
</gene>
<protein>
    <submittedName>
        <fullName evidence="1">Uncharacterized protein</fullName>
    </submittedName>
</protein>
<dbReference type="eggNOG" id="ENOG502R9TD">
    <property type="taxonomic scope" value="Eukaryota"/>
</dbReference>
<dbReference type="Proteomes" id="UP000019471">
    <property type="component" value="Unassembled WGS sequence"/>
</dbReference>